<gene>
    <name evidence="1" type="ORF">LCGC14_2632860</name>
</gene>
<accession>A0A0F9CAT2</accession>
<organism evidence="1">
    <name type="scientific">marine sediment metagenome</name>
    <dbReference type="NCBI Taxonomy" id="412755"/>
    <lineage>
        <taxon>unclassified sequences</taxon>
        <taxon>metagenomes</taxon>
        <taxon>ecological metagenomes</taxon>
    </lineage>
</organism>
<dbReference type="EMBL" id="LAZR01045208">
    <property type="protein sequence ID" value="KKK99424.1"/>
    <property type="molecule type" value="Genomic_DNA"/>
</dbReference>
<reference evidence="1" key="1">
    <citation type="journal article" date="2015" name="Nature">
        <title>Complex archaea that bridge the gap between prokaryotes and eukaryotes.</title>
        <authorList>
            <person name="Spang A."/>
            <person name="Saw J.H."/>
            <person name="Jorgensen S.L."/>
            <person name="Zaremba-Niedzwiedzka K."/>
            <person name="Martijn J."/>
            <person name="Lind A.E."/>
            <person name="van Eijk R."/>
            <person name="Schleper C."/>
            <person name="Guy L."/>
            <person name="Ettema T.J."/>
        </authorList>
    </citation>
    <scope>NUCLEOTIDE SEQUENCE</scope>
</reference>
<feature type="non-terminal residue" evidence="1">
    <location>
        <position position="26"/>
    </location>
</feature>
<name>A0A0F9CAT2_9ZZZZ</name>
<proteinExistence type="predicted"/>
<dbReference type="AlphaFoldDB" id="A0A0F9CAT2"/>
<evidence type="ECO:0000313" key="1">
    <source>
        <dbReference type="EMBL" id="KKK99424.1"/>
    </source>
</evidence>
<protein>
    <submittedName>
        <fullName evidence="1">Uncharacterized protein</fullName>
    </submittedName>
</protein>
<sequence>MTLGFAKHIILVCGSRTYDDAREIRP</sequence>
<comment type="caution">
    <text evidence="1">The sequence shown here is derived from an EMBL/GenBank/DDBJ whole genome shotgun (WGS) entry which is preliminary data.</text>
</comment>